<feature type="compositionally biased region" description="Basic and acidic residues" evidence="1">
    <location>
        <begin position="511"/>
        <end position="521"/>
    </location>
</feature>
<organism evidence="2 3">
    <name type="scientific">Capronia coronata CBS 617.96</name>
    <dbReference type="NCBI Taxonomy" id="1182541"/>
    <lineage>
        <taxon>Eukaryota</taxon>
        <taxon>Fungi</taxon>
        <taxon>Dikarya</taxon>
        <taxon>Ascomycota</taxon>
        <taxon>Pezizomycotina</taxon>
        <taxon>Eurotiomycetes</taxon>
        <taxon>Chaetothyriomycetidae</taxon>
        <taxon>Chaetothyriales</taxon>
        <taxon>Herpotrichiellaceae</taxon>
        <taxon>Capronia</taxon>
    </lineage>
</organism>
<dbReference type="GeneID" id="19163794"/>
<protein>
    <submittedName>
        <fullName evidence="2">Uncharacterized protein</fullName>
    </submittedName>
</protein>
<accession>W9XDK1</accession>
<dbReference type="AlphaFoldDB" id="W9XDK1"/>
<feature type="region of interest" description="Disordered" evidence="1">
    <location>
        <begin position="47"/>
        <end position="109"/>
    </location>
</feature>
<feature type="compositionally biased region" description="Acidic residues" evidence="1">
    <location>
        <begin position="449"/>
        <end position="459"/>
    </location>
</feature>
<dbReference type="OrthoDB" id="4892437at2759"/>
<evidence type="ECO:0000313" key="2">
    <source>
        <dbReference type="EMBL" id="EXJ78547.1"/>
    </source>
</evidence>
<dbReference type="RefSeq" id="XP_007727995.1">
    <property type="nucleotide sequence ID" value="XM_007729805.1"/>
</dbReference>
<evidence type="ECO:0000313" key="3">
    <source>
        <dbReference type="Proteomes" id="UP000019484"/>
    </source>
</evidence>
<comment type="caution">
    <text evidence="2">The sequence shown here is derived from an EMBL/GenBank/DDBJ whole genome shotgun (WGS) entry which is preliminary data.</text>
</comment>
<dbReference type="HOGENOM" id="CLU_037219_0_0_1"/>
<gene>
    <name evidence="2" type="ORF">A1O1_08948</name>
</gene>
<reference evidence="2 3" key="1">
    <citation type="submission" date="2013-03" db="EMBL/GenBank/DDBJ databases">
        <title>The Genome Sequence of Capronia coronata CBS 617.96.</title>
        <authorList>
            <consortium name="The Broad Institute Genomics Platform"/>
            <person name="Cuomo C."/>
            <person name="de Hoog S."/>
            <person name="Gorbushina A."/>
            <person name="Walker B."/>
            <person name="Young S.K."/>
            <person name="Zeng Q."/>
            <person name="Gargeya S."/>
            <person name="Fitzgerald M."/>
            <person name="Haas B."/>
            <person name="Abouelleil A."/>
            <person name="Allen A.W."/>
            <person name="Alvarado L."/>
            <person name="Arachchi H.M."/>
            <person name="Berlin A.M."/>
            <person name="Chapman S.B."/>
            <person name="Gainer-Dewar J."/>
            <person name="Goldberg J."/>
            <person name="Griggs A."/>
            <person name="Gujja S."/>
            <person name="Hansen M."/>
            <person name="Howarth C."/>
            <person name="Imamovic A."/>
            <person name="Ireland A."/>
            <person name="Larimer J."/>
            <person name="McCowan C."/>
            <person name="Murphy C."/>
            <person name="Pearson M."/>
            <person name="Poon T.W."/>
            <person name="Priest M."/>
            <person name="Roberts A."/>
            <person name="Saif S."/>
            <person name="Shea T."/>
            <person name="Sisk P."/>
            <person name="Sykes S."/>
            <person name="Wortman J."/>
            <person name="Nusbaum C."/>
            <person name="Birren B."/>
        </authorList>
    </citation>
    <scope>NUCLEOTIDE SEQUENCE [LARGE SCALE GENOMIC DNA]</scope>
    <source>
        <strain evidence="2 3">CBS 617.96</strain>
    </source>
</reference>
<proteinExistence type="predicted"/>
<dbReference type="EMBL" id="AMWN01000011">
    <property type="protein sequence ID" value="EXJ78547.1"/>
    <property type="molecule type" value="Genomic_DNA"/>
</dbReference>
<dbReference type="eggNOG" id="ENOG502SFF5">
    <property type="taxonomic scope" value="Eukaryota"/>
</dbReference>
<dbReference type="Proteomes" id="UP000019484">
    <property type="component" value="Unassembled WGS sequence"/>
</dbReference>
<feature type="compositionally biased region" description="Low complexity" evidence="1">
    <location>
        <begin position="59"/>
        <end position="73"/>
    </location>
</feature>
<feature type="compositionally biased region" description="Low complexity" evidence="1">
    <location>
        <begin position="495"/>
        <end position="507"/>
    </location>
</feature>
<feature type="compositionally biased region" description="Polar residues" evidence="1">
    <location>
        <begin position="74"/>
        <end position="97"/>
    </location>
</feature>
<sequence>MTPFLYSFADFFPWNDHLPAVQDALTTSRSAFAIDYTYCSRTGELTISGVPGGLEGPRSMSETESTSHTSSESPQTMQEEPLYQQSESGSESPTPAGTSHTSHVSHSSHLSHTKYANTYNISALLHASTLPYTSAPFIVRAKAGDQDGINLPSFAEADATLLFWEIHKDVAEIPLRVRVVNESTVQIWPESKFWDADRAKGLRKPKETPTTFPPLLSITFNTTKTKPWADRKTITTVVDTFVPFRIQLPNTETESNSSPSQTFMLRRAISALIVPVGLFLNEYIVNYADLTVVVLLRTAQFLCCTVGIYLGVVLVCWKIKGSPPYHRFIRSFWLTRPMVVFVVQRDSEYDLDSDPFTTTGGSGYRGARRYHMGSEKGDRKYEHVETRSQQEGLATSPKPLTCLWDFVSSRSPLDDLLVTFEATRGFVRPLGVQTRMRLWRRESRRGPIDDNDGTEEEERETPRYSSPYGDDDDDEESRLGGIAVEARARSRARSQPRSPSRSQTQPQIRTACDHVHEHQDKGQAGLDLGPSTISLAAQNGDHKS</sequence>
<keyword evidence="3" id="KW-1185">Reference proteome</keyword>
<feature type="compositionally biased region" description="Low complexity" evidence="1">
    <location>
        <begin position="98"/>
        <end position="109"/>
    </location>
</feature>
<feature type="region of interest" description="Disordered" evidence="1">
    <location>
        <begin position="443"/>
        <end position="544"/>
    </location>
</feature>
<name>W9XDK1_9EURO</name>
<evidence type="ECO:0000256" key="1">
    <source>
        <dbReference type="SAM" id="MobiDB-lite"/>
    </source>
</evidence>